<dbReference type="Proteomes" id="UP000297245">
    <property type="component" value="Unassembled WGS sequence"/>
</dbReference>
<keyword evidence="2" id="KW-1185">Reference proteome</keyword>
<gene>
    <name evidence="1" type="ORF">K435DRAFT_462467</name>
</gene>
<name>A0A4S8ME10_DENBC</name>
<evidence type="ECO:0000313" key="2">
    <source>
        <dbReference type="Proteomes" id="UP000297245"/>
    </source>
</evidence>
<proteinExistence type="predicted"/>
<dbReference type="EMBL" id="ML179106">
    <property type="protein sequence ID" value="THV00309.1"/>
    <property type="molecule type" value="Genomic_DNA"/>
</dbReference>
<protein>
    <submittedName>
        <fullName evidence="1">Uncharacterized protein</fullName>
    </submittedName>
</protein>
<reference evidence="1 2" key="1">
    <citation type="journal article" date="2019" name="Nat. Ecol. Evol.">
        <title>Megaphylogeny resolves global patterns of mushroom evolution.</title>
        <authorList>
            <person name="Varga T."/>
            <person name="Krizsan K."/>
            <person name="Foldi C."/>
            <person name="Dima B."/>
            <person name="Sanchez-Garcia M."/>
            <person name="Sanchez-Ramirez S."/>
            <person name="Szollosi G.J."/>
            <person name="Szarkandi J.G."/>
            <person name="Papp V."/>
            <person name="Albert L."/>
            <person name="Andreopoulos W."/>
            <person name="Angelini C."/>
            <person name="Antonin V."/>
            <person name="Barry K.W."/>
            <person name="Bougher N.L."/>
            <person name="Buchanan P."/>
            <person name="Buyck B."/>
            <person name="Bense V."/>
            <person name="Catcheside P."/>
            <person name="Chovatia M."/>
            <person name="Cooper J."/>
            <person name="Damon W."/>
            <person name="Desjardin D."/>
            <person name="Finy P."/>
            <person name="Geml J."/>
            <person name="Haridas S."/>
            <person name="Hughes K."/>
            <person name="Justo A."/>
            <person name="Karasinski D."/>
            <person name="Kautmanova I."/>
            <person name="Kiss B."/>
            <person name="Kocsube S."/>
            <person name="Kotiranta H."/>
            <person name="LaButti K.M."/>
            <person name="Lechner B.E."/>
            <person name="Liimatainen K."/>
            <person name="Lipzen A."/>
            <person name="Lukacs Z."/>
            <person name="Mihaltcheva S."/>
            <person name="Morgado L.N."/>
            <person name="Niskanen T."/>
            <person name="Noordeloos M.E."/>
            <person name="Ohm R.A."/>
            <person name="Ortiz-Santana B."/>
            <person name="Ovrebo C."/>
            <person name="Racz N."/>
            <person name="Riley R."/>
            <person name="Savchenko A."/>
            <person name="Shiryaev A."/>
            <person name="Soop K."/>
            <person name="Spirin V."/>
            <person name="Szebenyi C."/>
            <person name="Tomsovsky M."/>
            <person name="Tulloss R.E."/>
            <person name="Uehling J."/>
            <person name="Grigoriev I.V."/>
            <person name="Vagvolgyi C."/>
            <person name="Papp T."/>
            <person name="Martin F.M."/>
            <person name="Miettinen O."/>
            <person name="Hibbett D.S."/>
            <person name="Nagy L.G."/>
        </authorList>
    </citation>
    <scope>NUCLEOTIDE SEQUENCE [LARGE SCALE GENOMIC DNA]</scope>
    <source>
        <strain evidence="1 2">CBS 962.96</strain>
    </source>
</reference>
<accession>A0A4S8ME10</accession>
<organism evidence="1 2">
    <name type="scientific">Dendrothele bispora (strain CBS 962.96)</name>
    <dbReference type="NCBI Taxonomy" id="1314807"/>
    <lineage>
        <taxon>Eukaryota</taxon>
        <taxon>Fungi</taxon>
        <taxon>Dikarya</taxon>
        <taxon>Basidiomycota</taxon>
        <taxon>Agaricomycotina</taxon>
        <taxon>Agaricomycetes</taxon>
        <taxon>Agaricomycetidae</taxon>
        <taxon>Agaricales</taxon>
        <taxon>Agaricales incertae sedis</taxon>
        <taxon>Dendrothele</taxon>
    </lineage>
</organism>
<evidence type="ECO:0000313" key="1">
    <source>
        <dbReference type="EMBL" id="THV00309.1"/>
    </source>
</evidence>
<dbReference type="AlphaFoldDB" id="A0A4S8ME10"/>
<sequence length="113" mass="12718">MERGHRGCPQRQTILHLTPTLDSRSYCPSFCPHHKSSSSSSTLYTFVSSSSIPLSSRPSTDRSPRPLTIPEIPRILFSICPSPFPTPFTKPGSRDPRSRLEYLIDQFLQDVSI</sequence>